<dbReference type="EMBL" id="JAAALK010000287">
    <property type="protein sequence ID" value="KAG8056864.1"/>
    <property type="molecule type" value="Genomic_DNA"/>
</dbReference>
<protein>
    <submittedName>
        <fullName evidence="1">Uncharacterized protein</fullName>
    </submittedName>
</protein>
<reference evidence="1" key="1">
    <citation type="journal article" date="2021" name="bioRxiv">
        <title>Whole Genome Assembly and Annotation of Northern Wild Rice, Zizania palustris L., Supports a Whole Genome Duplication in the Zizania Genus.</title>
        <authorList>
            <person name="Haas M."/>
            <person name="Kono T."/>
            <person name="Macchietto M."/>
            <person name="Millas R."/>
            <person name="McGilp L."/>
            <person name="Shao M."/>
            <person name="Duquette J."/>
            <person name="Hirsch C.N."/>
            <person name="Kimball J."/>
        </authorList>
    </citation>
    <scope>NUCLEOTIDE SEQUENCE</scope>
    <source>
        <tissue evidence="1">Fresh leaf tissue</tissue>
    </source>
</reference>
<comment type="caution">
    <text evidence="1">The sequence shown here is derived from an EMBL/GenBank/DDBJ whole genome shotgun (WGS) entry which is preliminary data.</text>
</comment>
<accession>A0A8J5VA01</accession>
<gene>
    <name evidence="1" type="ORF">GUJ93_ZPchr0002g25789</name>
</gene>
<organism evidence="1 2">
    <name type="scientific">Zizania palustris</name>
    <name type="common">Northern wild rice</name>
    <dbReference type="NCBI Taxonomy" id="103762"/>
    <lineage>
        <taxon>Eukaryota</taxon>
        <taxon>Viridiplantae</taxon>
        <taxon>Streptophyta</taxon>
        <taxon>Embryophyta</taxon>
        <taxon>Tracheophyta</taxon>
        <taxon>Spermatophyta</taxon>
        <taxon>Magnoliopsida</taxon>
        <taxon>Liliopsida</taxon>
        <taxon>Poales</taxon>
        <taxon>Poaceae</taxon>
        <taxon>BOP clade</taxon>
        <taxon>Oryzoideae</taxon>
        <taxon>Oryzeae</taxon>
        <taxon>Zizaniinae</taxon>
        <taxon>Zizania</taxon>
    </lineage>
</organism>
<dbReference type="EMBL" id="JAAALK010000287">
    <property type="protein sequence ID" value="KAG8056865.1"/>
    <property type="molecule type" value="Genomic_DNA"/>
</dbReference>
<proteinExistence type="predicted"/>
<evidence type="ECO:0000313" key="1">
    <source>
        <dbReference type="EMBL" id="KAG8056865.1"/>
    </source>
</evidence>
<reference evidence="1" key="2">
    <citation type="submission" date="2021-02" db="EMBL/GenBank/DDBJ databases">
        <authorList>
            <person name="Kimball J.A."/>
            <person name="Haas M.W."/>
            <person name="Macchietto M."/>
            <person name="Kono T."/>
            <person name="Duquette J."/>
            <person name="Shao M."/>
        </authorList>
    </citation>
    <scope>NUCLEOTIDE SEQUENCE</scope>
    <source>
        <tissue evidence="1">Fresh leaf tissue</tissue>
    </source>
</reference>
<keyword evidence="2" id="KW-1185">Reference proteome</keyword>
<name>A0A8J5VA01_ZIZPA</name>
<dbReference type="AlphaFoldDB" id="A0A8J5VA01"/>
<sequence length="140" mass="15096">MPAAQPTASKRDSVVVIAIGRPVAVLVIAIGRPVATAIESFHKYETIAGKASVLFIQTTAGDWSRMLSEDIELDDVSVFPIGTQPIISQSSGSEPSAVKKSRSVLPTTLNKRIFNYVIHGRTLPWILSLQMSNLVKHIGS</sequence>
<evidence type="ECO:0000313" key="2">
    <source>
        <dbReference type="Proteomes" id="UP000729402"/>
    </source>
</evidence>
<dbReference type="Proteomes" id="UP000729402">
    <property type="component" value="Unassembled WGS sequence"/>
</dbReference>